<protein>
    <recommendedName>
        <fullName evidence="11">Zinc finger protein OZF-like</fullName>
    </recommendedName>
</protein>
<organism evidence="9 10">
    <name type="scientific">Pogona vitticeps</name>
    <name type="common">central bearded dragon</name>
    <dbReference type="NCBI Taxonomy" id="103695"/>
    <lineage>
        <taxon>Eukaryota</taxon>
        <taxon>Metazoa</taxon>
        <taxon>Chordata</taxon>
        <taxon>Craniata</taxon>
        <taxon>Vertebrata</taxon>
        <taxon>Euteleostomi</taxon>
        <taxon>Lepidosauria</taxon>
        <taxon>Squamata</taxon>
        <taxon>Bifurcata</taxon>
        <taxon>Unidentata</taxon>
        <taxon>Episquamata</taxon>
        <taxon>Toxicofera</taxon>
        <taxon>Iguania</taxon>
        <taxon>Acrodonta</taxon>
        <taxon>Agamidae</taxon>
        <taxon>Amphibolurinae</taxon>
        <taxon>Pogona</taxon>
    </lineage>
</organism>
<evidence type="ECO:0000256" key="5">
    <source>
        <dbReference type="PROSITE-ProRule" id="PRU00042"/>
    </source>
</evidence>
<dbReference type="RefSeq" id="XP_072849242.1">
    <property type="nucleotide sequence ID" value="XM_072993141.1"/>
</dbReference>
<proteinExistence type="predicted"/>
<evidence type="ECO:0000259" key="7">
    <source>
        <dbReference type="PROSITE" id="PS50157"/>
    </source>
</evidence>
<evidence type="ECO:0000259" key="8">
    <source>
        <dbReference type="PROSITE" id="PS50805"/>
    </source>
</evidence>
<accession>A0ABM5FV08</accession>
<name>A0ABM5FV08_9SAUR</name>
<dbReference type="InterPro" id="IPR036236">
    <property type="entry name" value="Znf_C2H2_sf"/>
</dbReference>
<feature type="domain" description="C2H2-type" evidence="7">
    <location>
        <begin position="194"/>
        <end position="221"/>
    </location>
</feature>
<dbReference type="SUPFAM" id="SSF57667">
    <property type="entry name" value="beta-beta-alpha zinc fingers"/>
    <property type="match status" value="5"/>
</dbReference>
<feature type="domain" description="C2H2-type" evidence="7">
    <location>
        <begin position="222"/>
        <end position="249"/>
    </location>
</feature>
<evidence type="ECO:0000256" key="6">
    <source>
        <dbReference type="SAM" id="MobiDB-lite"/>
    </source>
</evidence>
<dbReference type="CDD" id="cd07765">
    <property type="entry name" value="KRAB_A-box"/>
    <property type="match status" value="1"/>
</dbReference>
<sequence>MRRGTTTPRNASGGKDLGSLIGRGGRSGAVIGREVDRSCGRCHRARLSCKLEFKTRLWMQIPWQGRRGVDKLGGVQMRSLVNFEDVAVYFTEGEWTLLDRDQKTLYKEVMLENYGNVASLGSTVVKPGLISWLERGKGVWKSGFSPDWDETEICANSSAGESVKHHLCQVCGKCFTQKPYLVQHQKIHTGEKPHKCQECGKCFVHRSALLTHQRIHTGEKPYRCLECGKAFGRRDALLSHRRIHTGEKPFKCPECGKCFAQKAHLLNHHRLHTGEKPYMCSDCGKRFGQKTQLLNHQRIHGGKKPYSCQECGTAFLRKQHLLNHQRIHTGEKPYECAECRRRFSKQSTLVAHQRVHTRAKASYKCAGCGKRFVDSRNSGAQENPLGGEKPSKCMDCVSQPENITLLPTGNPVPAPLPLGTFLILPPNNVLFVMTQ</sequence>
<evidence type="ECO:0000256" key="1">
    <source>
        <dbReference type="ARBA" id="ARBA00022723"/>
    </source>
</evidence>
<dbReference type="Pfam" id="PF00096">
    <property type="entry name" value="zf-C2H2"/>
    <property type="match status" value="7"/>
</dbReference>
<dbReference type="SUPFAM" id="SSF109640">
    <property type="entry name" value="KRAB domain (Kruppel-associated box)"/>
    <property type="match status" value="1"/>
</dbReference>
<feature type="domain" description="C2H2-type" evidence="7">
    <location>
        <begin position="363"/>
        <end position="390"/>
    </location>
</feature>
<feature type="domain" description="KRAB" evidence="8">
    <location>
        <begin position="81"/>
        <end position="152"/>
    </location>
</feature>
<evidence type="ECO:0000313" key="9">
    <source>
        <dbReference type="Proteomes" id="UP001652642"/>
    </source>
</evidence>
<reference evidence="9" key="1">
    <citation type="submission" date="2025-05" db="UniProtKB">
        <authorList>
            <consortium name="RefSeq"/>
        </authorList>
    </citation>
    <scope>NUCLEOTIDE SEQUENCE [LARGE SCALE GENOMIC DNA]</scope>
</reference>
<dbReference type="InterPro" id="IPR036051">
    <property type="entry name" value="KRAB_dom_sf"/>
</dbReference>
<dbReference type="Gene3D" id="3.30.160.60">
    <property type="entry name" value="Classic Zinc Finger"/>
    <property type="match status" value="7"/>
</dbReference>
<dbReference type="SMART" id="SM00349">
    <property type="entry name" value="KRAB"/>
    <property type="match status" value="1"/>
</dbReference>
<reference evidence="10" key="2">
    <citation type="submission" date="2025-08" db="UniProtKB">
        <authorList>
            <consortium name="RefSeq"/>
        </authorList>
    </citation>
    <scope>IDENTIFICATION</scope>
</reference>
<keyword evidence="2" id="KW-0677">Repeat</keyword>
<dbReference type="InterPro" id="IPR013087">
    <property type="entry name" value="Znf_C2H2_type"/>
</dbReference>
<feature type="compositionally biased region" description="Polar residues" evidence="6">
    <location>
        <begin position="1"/>
        <end position="10"/>
    </location>
</feature>
<dbReference type="PROSITE" id="PS50157">
    <property type="entry name" value="ZINC_FINGER_C2H2_2"/>
    <property type="match status" value="8"/>
</dbReference>
<keyword evidence="3 5" id="KW-0863">Zinc-finger</keyword>
<gene>
    <name evidence="10" type="primary">LOC110069827</name>
</gene>
<keyword evidence="4" id="KW-0862">Zinc</keyword>
<evidence type="ECO:0000256" key="4">
    <source>
        <dbReference type="ARBA" id="ARBA00022833"/>
    </source>
</evidence>
<dbReference type="Pfam" id="PF01352">
    <property type="entry name" value="KRAB"/>
    <property type="match status" value="1"/>
</dbReference>
<evidence type="ECO:0000313" key="10">
    <source>
        <dbReference type="RefSeq" id="XP_072849242.1"/>
    </source>
</evidence>
<dbReference type="PANTHER" id="PTHR14196">
    <property type="entry name" value="ODD-SKIPPED - RELATED"/>
    <property type="match status" value="1"/>
</dbReference>
<dbReference type="GeneID" id="110069827"/>
<feature type="domain" description="C2H2-type" evidence="7">
    <location>
        <begin position="250"/>
        <end position="277"/>
    </location>
</feature>
<dbReference type="SMART" id="SM00355">
    <property type="entry name" value="ZnF_C2H2"/>
    <property type="match status" value="7"/>
</dbReference>
<feature type="domain" description="C2H2-type" evidence="7">
    <location>
        <begin position="306"/>
        <end position="333"/>
    </location>
</feature>
<dbReference type="PANTHER" id="PTHR14196:SF12">
    <property type="entry name" value="ZINC FINGER PROTEIN 208-LIKE"/>
    <property type="match status" value="1"/>
</dbReference>
<dbReference type="Proteomes" id="UP001652642">
    <property type="component" value="Chromosome 2"/>
</dbReference>
<dbReference type="InterPro" id="IPR001909">
    <property type="entry name" value="KRAB"/>
</dbReference>
<dbReference type="Gene3D" id="6.10.140.140">
    <property type="match status" value="1"/>
</dbReference>
<dbReference type="InterPro" id="IPR050717">
    <property type="entry name" value="C2H2-ZF_Transcription_Reg"/>
</dbReference>
<feature type="domain" description="C2H2-type" evidence="7">
    <location>
        <begin position="278"/>
        <end position="305"/>
    </location>
</feature>
<evidence type="ECO:0000256" key="2">
    <source>
        <dbReference type="ARBA" id="ARBA00022737"/>
    </source>
</evidence>
<dbReference type="PROSITE" id="PS50805">
    <property type="entry name" value="KRAB"/>
    <property type="match status" value="1"/>
</dbReference>
<keyword evidence="9" id="KW-1185">Reference proteome</keyword>
<evidence type="ECO:0008006" key="11">
    <source>
        <dbReference type="Google" id="ProtNLM"/>
    </source>
</evidence>
<evidence type="ECO:0000256" key="3">
    <source>
        <dbReference type="ARBA" id="ARBA00022771"/>
    </source>
</evidence>
<feature type="domain" description="C2H2-type" evidence="7">
    <location>
        <begin position="334"/>
        <end position="361"/>
    </location>
</feature>
<dbReference type="PROSITE" id="PS00028">
    <property type="entry name" value="ZINC_FINGER_C2H2_1"/>
    <property type="match status" value="7"/>
</dbReference>
<feature type="domain" description="C2H2-type" evidence="7">
    <location>
        <begin position="166"/>
        <end position="193"/>
    </location>
</feature>
<feature type="region of interest" description="Disordered" evidence="6">
    <location>
        <begin position="1"/>
        <end position="21"/>
    </location>
</feature>
<keyword evidence="1" id="KW-0479">Metal-binding</keyword>